<dbReference type="EMBL" id="JBJXBP010000006">
    <property type="protein sequence ID" value="KAL3824548.1"/>
    <property type="molecule type" value="Genomic_DNA"/>
</dbReference>
<reference evidence="2 3" key="1">
    <citation type="submission" date="2024-12" db="EMBL/GenBank/DDBJ databases">
        <title>The unique morphological basis and parallel evolutionary history of personate flowers in Penstemon.</title>
        <authorList>
            <person name="Depatie T.H."/>
            <person name="Wessinger C.A."/>
        </authorList>
    </citation>
    <scope>NUCLEOTIDE SEQUENCE [LARGE SCALE GENOMIC DNA]</scope>
    <source>
        <strain evidence="2">WTNN_2</strain>
        <tissue evidence="2">Leaf</tissue>
    </source>
</reference>
<proteinExistence type="predicted"/>
<evidence type="ECO:0000256" key="1">
    <source>
        <dbReference type="SAM" id="Phobius"/>
    </source>
</evidence>
<dbReference type="InterPro" id="IPR004158">
    <property type="entry name" value="DUF247_pln"/>
</dbReference>
<keyword evidence="1" id="KW-1133">Transmembrane helix</keyword>
<comment type="caution">
    <text evidence="2">The sequence shown here is derived from an EMBL/GenBank/DDBJ whole genome shotgun (WGS) entry which is preliminary data.</text>
</comment>
<dbReference type="PANTHER" id="PTHR31549:SF289">
    <property type="match status" value="1"/>
</dbReference>
<dbReference type="AlphaFoldDB" id="A0ABD3SJW0"/>
<protein>
    <submittedName>
        <fullName evidence="2">Uncharacterized protein</fullName>
    </submittedName>
</protein>
<accession>A0ABD3SJW0</accession>
<dbReference type="Proteomes" id="UP001634393">
    <property type="component" value="Unassembled WGS sequence"/>
</dbReference>
<keyword evidence="3" id="KW-1185">Reference proteome</keyword>
<evidence type="ECO:0000313" key="3">
    <source>
        <dbReference type="Proteomes" id="UP001634393"/>
    </source>
</evidence>
<name>A0ABD3SJW0_9LAMI</name>
<sequence length="372" mass="42269">MSTLRSMFSSVESERRWFLEMAKILENKLSVPIYEYQVPKSLRESKPEAYTPQQMGLACYSQYLDLDIQTLALILTIDCLYLLQFLDVYAYGEPSRQLDPEMKEINIRDIMILDNQIPSLAFYIIQGVVRHGKVDPKSFWLDTLSFDRFCVAESPLNVYPFSSMGGASATDDHKQNLSVEEIDIPSVSQMTEFAGIKFIITTAGIRGVKFLDHEEEKKFYLPVIKLNSTSEILLRNLVAFEAASARPGSTLELAEYVDLMCGIIDTPKDVSILKNEKIIESEMSDEEIARIFNGISKSTKKTDKKSKIDETIEGVNKKYDSIRRVKVERFLKKYVPASFKFLGVLITIAVLVLLIINAYCSEFGCGRLFGKK</sequence>
<organism evidence="2 3">
    <name type="scientific">Penstemon smallii</name>
    <dbReference type="NCBI Taxonomy" id="265156"/>
    <lineage>
        <taxon>Eukaryota</taxon>
        <taxon>Viridiplantae</taxon>
        <taxon>Streptophyta</taxon>
        <taxon>Embryophyta</taxon>
        <taxon>Tracheophyta</taxon>
        <taxon>Spermatophyta</taxon>
        <taxon>Magnoliopsida</taxon>
        <taxon>eudicotyledons</taxon>
        <taxon>Gunneridae</taxon>
        <taxon>Pentapetalae</taxon>
        <taxon>asterids</taxon>
        <taxon>lamiids</taxon>
        <taxon>Lamiales</taxon>
        <taxon>Plantaginaceae</taxon>
        <taxon>Cheloneae</taxon>
        <taxon>Penstemon</taxon>
    </lineage>
</organism>
<dbReference type="PANTHER" id="PTHR31549">
    <property type="entry name" value="PROTEIN, PUTATIVE (DUF247)-RELATED-RELATED"/>
    <property type="match status" value="1"/>
</dbReference>
<gene>
    <name evidence="2" type="ORF">ACJIZ3_020577</name>
</gene>
<keyword evidence="1" id="KW-0472">Membrane</keyword>
<evidence type="ECO:0000313" key="2">
    <source>
        <dbReference type="EMBL" id="KAL3824548.1"/>
    </source>
</evidence>
<dbReference type="Pfam" id="PF03140">
    <property type="entry name" value="DUF247"/>
    <property type="match status" value="1"/>
</dbReference>
<feature type="transmembrane region" description="Helical" evidence="1">
    <location>
        <begin position="339"/>
        <end position="359"/>
    </location>
</feature>
<keyword evidence="1" id="KW-0812">Transmembrane</keyword>